<evidence type="ECO:0000313" key="3">
    <source>
        <dbReference type="EMBL" id="QNK03654.1"/>
    </source>
</evidence>
<dbReference type="InterPro" id="IPR021381">
    <property type="entry name" value="DUF3011"/>
</dbReference>
<dbReference type="EMBL" id="CP060412">
    <property type="protein sequence ID" value="QNK03654.1"/>
    <property type="molecule type" value="Genomic_DNA"/>
</dbReference>
<protein>
    <submittedName>
        <fullName evidence="3">DUF3011 domain-containing protein</fullName>
    </submittedName>
</protein>
<evidence type="ECO:0000256" key="2">
    <source>
        <dbReference type="SAM" id="SignalP"/>
    </source>
</evidence>
<dbReference type="KEGG" id="dtl:H8F01_03020"/>
<dbReference type="AlphaFoldDB" id="A0A7G8QA46"/>
<evidence type="ECO:0000313" key="4">
    <source>
        <dbReference type="Proteomes" id="UP000515873"/>
    </source>
</evidence>
<organism evidence="3 4">
    <name type="scientific">Dyella telluris</name>
    <dbReference type="NCBI Taxonomy" id="2763498"/>
    <lineage>
        <taxon>Bacteria</taxon>
        <taxon>Pseudomonadati</taxon>
        <taxon>Pseudomonadota</taxon>
        <taxon>Gammaproteobacteria</taxon>
        <taxon>Lysobacterales</taxon>
        <taxon>Rhodanobacteraceae</taxon>
        <taxon>Dyella</taxon>
    </lineage>
</organism>
<name>A0A7G8QA46_9GAMM</name>
<feature type="signal peptide" evidence="2">
    <location>
        <begin position="1"/>
        <end position="22"/>
    </location>
</feature>
<feature type="chain" id="PRO_5028925268" evidence="2">
    <location>
        <begin position="23"/>
        <end position="254"/>
    </location>
</feature>
<dbReference type="Proteomes" id="UP000515873">
    <property type="component" value="Chromosome"/>
</dbReference>
<sequence>MKKALAVFLLMFGGAAAGPAVAGVPFLNATCPGGIELHADDGGPVFVNGREASLKRFSDSYYEARDGQSGTTISISTGDGGTQLSYTARGGAHGVCQMAEGTHGQQARSDSHDGHDNGPLPSKVTCESSDAKQVWCDMDTRGNVHMVKQLSHTDCREGQNWGLSNHSVWVNGGCRAVFENVSRNHDHAADGNDDAGNPALAACNSRKGSQGAVVTSVPVGNDYKELIIDYPDGRFVCMLRNDGGVQSLTRTRGQ</sequence>
<proteinExistence type="predicted"/>
<reference evidence="3 4" key="1">
    <citation type="submission" date="2020-08" db="EMBL/GenBank/DDBJ databases">
        <title>Dyella sp. G9 isolated from forest soil.</title>
        <authorList>
            <person name="Fu J."/>
            <person name="Qiu L."/>
        </authorList>
    </citation>
    <scope>NUCLEOTIDE SEQUENCE [LARGE SCALE GENOMIC DNA]</scope>
    <source>
        <strain evidence="3 4">G9</strain>
    </source>
</reference>
<dbReference type="Pfam" id="PF11218">
    <property type="entry name" value="DUF3011"/>
    <property type="match status" value="1"/>
</dbReference>
<accession>A0A7G8QA46</accession>
<evidence type="ECO:0000256" key="1">
    <source>
        <dbReference type="SAM" id="MobiDB-lite"/>
    </source>
</evidence>
<gene>
    <name evidence="3" type="ORF">H8F01_03020</name>
</gene>
<keyword evidence="2" id="KW-0732">Signal</keyword>
<keyword evidence="4" id="KW-1185">Reference proteome</keyword>
<feature type="region of interest" description="Disordered" evidence="1">
    <location>
        <begin position="100"/>
        <end position="126"/>
    </location>
</feature>